<dbReference type="Gene3D" id="2.60.110.10">
    <property type="entry name" value="Thaumatin"/>
    <property type="match status" value="1"/>
</dbReference>
<dbReference type="InterPro" id="IPR035984">
    <property type="entry name" value="Acyl-CoA-binding_sf"/>
</dbReference>
<comment type="similarity">
    <text evidence="1">Belongs to the ACBP family.</text>
</comment>
<feature type="transmembrane region" description="Helical" evidence="3">
    <location>
        <begin position="265"/>
        <end position="284"/>
    </location>
</feature>
<gene>
    <name evidence="5" type="ORF">BHM03_00014989</name>
</gene>
<feature type="domain" description="ACB" evidence="4">
    <location>
        <begin position="471"/>
        <end position="531"/>
    </location>
</feature>
<dbReference type="SUPFAM" id="SSF47027">
    <property type="entry name" value="Acyl-CoA binding protein"/>
    <property type="match status" value="1"/>
</dbReference>
<evidence type="ECO:0000259" key="4">
    <source>
        <dbReference type="PROSITE" id="PS51228"/>
    </source>
</evidence>
<keyword evidence="3" id="KW-0472">Membrane</keyword>
<keyword evidence="3" id="KW-1133">Transmembrane helix</keyword>
<dbReference type="PROSITE" id="PS00316">
    <property type="entry name" value="THAUMATIN_1"/>
    <property type="match status" value="1"/>
</dbReference>
<dbReference type="SUPFAM" id="SSF49870">
    <property type="entry name" value="Osmotin, thaumatin-like protein"/>
    <property type="match status" value="1"/>
</dbReference>
<evidence type="ECO:0000313" key="5">
    <source>
        <dbReference type="EMBL" id="RZR72616.1"/>
    </source>
</evidence>
<keyword evidence="2" id="KW-0446">Lipid-binding</keyword>
<dbReference type="Proteomes" id="UP000290560">
    <property type="component" value="Unassembled WGS sequence"/>
</dbReference>
<dbReference type="AlphaFoldDB" id="A0A445MEI6"/>
<protein>
    <recommendedName>
        <fullName evidence="4">ACB domain-containing protein</fullName>
    </recommendedName>
</protein>
<dbReference type="InterPro" id="IPR017949">
    <property type="entry name" value="Thaumatin_CS"/>
</dbReference>
<sequence length="531" mass="55840">EGVAFTFVNSCGDTIWPGVLSGSGSPRLETTGFELPAGASRTLQAPSGWSGRFWARTGCSFDAAGRGSCATADCGSGQVECNGAGAVPPATLAEFTLDGSGGRDFYDVSLVDGYNLPMVVEAAGREGCAASGCAADLNRLCPAELKVGHGDSAACRSACGAFGRPEFCCSGEFGSPDRCRPSAYSQMFKSACPRSYSYAFDDATSTFTCAGAQGYSITFCPESSPRYSTVSSSLLLLVASLRRETHLLTSLVAEYFFLASFTMEFYVELFLTALISVLLAFLIGKIAAADNVDDEDLAADKPAPPHLSADSGPRRMESTAAAAADLGMGLGATQEEETGKSSGDAYASGVVLGATDRPETGVADVEEHRLDEEILDSGKAASGFDMEKQDTTIHGADESFSKKEAAKVGIGIIGGDLGEVEPNVGKEVREVVEMGGEDTIQREDARAVSEERGGSLLHGEDEWEGIERSELEKLFGVATEFVGSEKGVDAVSKLSNELQMQLYGLHRVATEGPCYEPQPMALKVTARAKWY</sequence>
<accession>A0A445MEI6</accession>
<dbReference type="PROSITE" id="PS51367">
    <property type="entry name" value="THAUMATIN_2"/>
    <property type="match status" value="1"/>
</dbReference>
<dbReference type="Gene3D" id="1.20.80.10">
    <property type="match status" value="1"/>
</dbReference>
<organism evidence="5">
    <name type="scientific">Ensete ventricosum</name>
    <name type="common">Abyssinian banana</name>
    <name type="synonym">Musa ensete</name>
    <dbReference type="NCBI Taxonomy" id="4639"/>
    <lineage>
        <taxon>Eukaryota</taxon>
        <taxon>Viridiplantae</taxon>
        <taxon>Streptophyta</taxon>
        <taxon>Embryophyta</taxon>
        <taxon>Tracheophyta</taxon>
        <taxon>Spermatophyta</taxon>
        <taxon>Magnoliopsida</taxon>
        <taxon>Liliopsida</taxon>
        <taxon>Zingiberales</taxon>
        <taxon>Musaceae</taxon>
        <taxon>Ensete</taxon>
    </lineage>
</organism>
<dbReference type="Pfam" id="PF00314">
    <property type="entry name" value="Thaumatin"/>
    <property type="match status" value="1"/>
</dbReference>
<dbReference type="InterPro" id="IPR014352">
    <property type="entry name" value="FERM/acyl-CoA-bd_prot_sf"/>
</dbReference>
<evidence type="ECO:0000256" key="3">
    <source>
        <dbReference type="SAM" id="Phobius"/>
    </source>
</evidence>
<feature type="non-terminal residue" evidence="5">
    <location>
        <position position="1"/>
    </location>
</feature>
<dbReference type="SMART" id="SM00205">
    <property type="entry name" value="THN"/>
    <property type="match status" value="1"/>
</dbReference>
<keyword evidence="3" id="KW-0812">Transmembrane</keyword>
<dbReference type="PRINTS" id="PR00347">
    <property type="entry name" value="THAUMATIN"/>
</dbReference>
<dbReference type="InterPro" id="IPR000582">
    <property type="entry name" value="Acyl-CoA-binding_protein"/>
</dbReference>
<dbReference type="InterPro" id="IPR037176">
    <property type="entry name" value="Osmotin/thaumatin-like_sf"/>
</dbReference>
<dbReference type="PANTHER" id="PTHR31048">
    <property type="entry name" value="OS03G0233200 PROTEIN"/>
    <property type="match status" value="1"/>
</dbReference>
<dbReference type="PROSITE" id="PS51228">
    <property type="entry name" value="ACB_2"/>
    <property type="match status" value="1"/>
</dbReference>
<dbReference type="CDD" id="cd09218">
    <property type="entry name" value="TLP-PA"/>
    <property type="match status" value="1"/>
</dbReference>
<name>A0A445MEI6_ENSVE</name>
<evidence type="ECO:0000256" key="2">
    <source>
        <dbReference type="ARBA" id="ARBA00023121"/>
    </source>
</evidence>
<dbReference type="EMBL" id="KV875724">
    <property type="protein sequence ID" value="RZR72616.1"/>
    <property type="molecule type" value="Genomic_DNA"/>
</dbReference>
<dbReference type="GO" id="GO:0000062">
    <property type="term" value="F:fatty-acyl-CoA binding"/>
    <property type="evidence" value="ECO:0007669"/>
    <property type="project" value="InterPro"/>
</dbReference>
<dbReference type="Pfam" id="PF00887">
    <property type="entry name" value="ACBP"/>
    <property type="match status" value="1"/>
</dbReference>
<evidence type="ECO:0000256" key="1">
    <source>
        <dbReference type="ARBA" id="ARBA00005567"/>
    </source>
</evidence>
<dbReference type="InterPro" id="IPR001938">
    <property type="entry name" value="Thaumatin"/>
</dbReference>
<proteinExistence type="inferred from homology"/>
<dbReference type="FunFam" id="2.60.110.10:FF:000001">
    <property type="entry name" value="THAUMATIN-LIKE PROTEIN 1"/>
    <property type="match status" value="1"/>
</dbReference>
<reference evidence="5" key="1">
    <citation type="journal article" date="2018" name="Data Brief">
        <title>Genome sequence data from 17 accessions of Ensete ventricosum, a staple food crop for millions in Ethiopia.</title>
        <authorList>
            <person name="Yemataw Z."/>
            <person name="Muzemil S."/>
            <person name="Ambachew D."/>
            <person name="Tripathi L."/>
            <person name="Tesfaye K."/>
            <person name="Chala A."/>
            <person name="Farbos A."/>
            <person name="O'Neill P."/>
            <person name="Moore K."/>
            <person name="Grant M."/>
            <person name="Studholme D.J."/>
        </authorList>
    </citation>
    <scope>NUCLEOTIDE SEQUENCE [LARGE SCALE GENOMIC DNA]</scope>
    <source>
        <tissue evidence="5">Leaf</tissue>
    </source>
</reference>